<dbReference type="InterPro" id="IPR054413">
    <property type="entry name" value="LSO1/2"/>
</dbReference>
<dbReference type="GO" id="GO:0006366">
    <property type="term" value="P:transcription by RNA polymerase II"/>
    <property type="evidence" value="ECO:0007669"/>
    <property type="project" value="TreeGrafter"/>
</dbReference>
<evidence type="ECO:0000256" key="3">
    <source>
        <dbReference type="SAM" id="MobiDB-lite"/>
    </source>
</evidence>
<dbReference type="InterPro" id="IPR054414">
    <property type="entry name" value="Ccdc124/Oxs1_C"/>
</dbReference>
<dbReference type="PANTHER" id="PTHR21680:SF0">
    <property type="entry name" value="COILED-COIL DOMAIN-CONTAINING PROTEIN 124"/>
    <property type="match status" value="1"/>
</dbReference>
<dbReference type="AlphaFoldDB" id="A0AAD7QUF9"/>
<dbReference type="Pfam" id="PF06244">
    <property type="entry name" value="Ccdc124"/>
    <property type="match status" value="1"/>
</dbReference>
<feature type="compositionally biased region" description="Basic and acidic residues" evidence="3">
    <location>
        <begin position="271"/>
        <end position="290"/>
    </location>
</feature>
<evidence type="ECO:0000256" key="1">
    <source>
        <dbReference type="ARBA" id="ARBA00008296"/>
    </source>
</evidence>
<evidence type="ECO:0008006" key="8">
    <source>
        <dbReference type="Google" id="ProtNLM"/>
    </source>
</evidence>
<dbReference type="GeneID" id="80882602"/>
<evidence type="ECO:0000313" key="7">
    <source>
        <dbReference type="Proteomes" id="UP001217417"/>
    </source>
</evidence>
<evidence type="ECO:0000259" key="5">
    <source>
        <dbReference type="Pfam" id="PF22048"/>
    </source>
</evidence>
<accession>A0AAD7QUF9</accession>
<feature type="region of interest" description="Disordered" evidence="3">
    <location>
        <begin position="192"/>
        <end position="212"/>
    </location>
</feature>
<dbReference type="Proteomes" id="UP001217417">
    <property type="component" value="Unassembled WGS sequence"/>
</dbReference>
<dbReference type="Pfam" id="PF22048">
    <property type="entry name" value="LSO1_2-like"/>
    <property type="match status" value="1"/>
</dbReference>
<protein>
    <recommendedName>
        <fullName evidence="8">DUF1014-domain-containing protein</fullName>
    </recommendedName>
</protein>
<proteinExistence type="inferred from homology"/>
<dbReference type="GO" id="GO:0003713">
    <property type="term" value="F:transcription coactivator activity"/>
    <property type="evidence" value="ECO:0007669"/>
    <property type="project" value="TreeGrafter"/>
</dbReference>
<reference evidence="6" key="1">
    <citation type="submission" date="2023-03" db="EMBL/GenBank/DDBJ databases">
        <title>Near-Complete genome sequence of Lipomyces tetrasporous NRRL Y-64009, an oleaginous yeast capable of growing on lignocellulosic hydrolysates.</title>
        <authorList>
            <consortium name="Lawrence Berkeley National Laboratory"/>
            <person name="Jagtap S.S."/>
            <person name="Liu J.-J."/>
            <person name="Walukiewicz H.E."/>
            <person name="Pangilinan J."/>
            <person name="Lipzen A."/>
            <person name="Ahrendt S."/>
            <person name="Koriabine M."/>
            <person name="Cobaugh K."/>
            <person name="Salamov A."/>
            <person name="Yoshinaga Y."/>
            <person name="Ng V."/>
            <person name="Daum C."/>
            <person name="Grigoriev I.V."/>
            <person name="Slininger P.J."/>
            <person name="Dien B.S."/>
            <person name="Jin Y.-S."/>
            <person name="Rao C.V."/>
        </authorList>
    </citation>
    <scope>NUCLEOTIDE SEQUENCE</scope>
    <source>
        <strain evidence="6">NRRL Y-64009</strain>
    </source>
</reference>
<sequence length="290" mass="32223">MSVGSSSLATKLIPKFISARFCPRDLSYYYPYYQREGLFWVVRFGVPNSTGFIFRFGSSFIITNMAGKKNTENSKKAAGNARKAEAAAQKQATADRKVKEAEDREWGKGAKSSAKKEAEEAKKADALRKKQEREELLKEEMASLPSKPKGGASRGQEKVASKRAGKIDDFFSSKDSVTLSASNIDDALDALSISGVGGSKGGSTGGVERHPERRYKAALAAYEERRLPILKEEHKGLRLNQMKDLIKKEFDKSEENPFNQVTVKHNATQGEIHEVKQQIKQQTERRLASN</sequence>
<dbReference type="EMBL" id="JARPMG010000004">
    <property type="protein sequence ID" value="KAJ8101521.1"/>
    <property type="molecule type" value="Genomic_DNA"/>
</dbReference>
<feature type="domain" description="LSO1/LSO2" evidence="5">
    <location>
        <begin position="74"/>
        <end position="140"/>
    </location>
</feature>
<feature type="region of interest" description="Disordered" evidence="3">
    <location>
        <begin position="269"/>
        <end position="290"/>
    </location>
</feature>
<feature type="compositionally biased region" description="Basic and acidic residues" evidence="3">
    <location>
        <begin position="93"/>
        <end position="141"/>
    </location>
</feature>
<name>A0AAD7QUF9_9ASCO</name>
<feature type="region of interest" description="Disordered" evidence="3">
    <location>
        <begin position="72"/>
        <end position="166"/>
    </location>
</feature>
<dbReference type="RefSeq" id="XP_056044971.1">
    <property type="nucleotide sequence ID" value="XM_056187436.1"/>
</dbReference>
<evidence type="ECO:0000256" key="2">
    <source>
        <dbReference type="ARBA" id="ARBA00023054"/>
    </source>
</evidence>
<comment type="caution">
    <text evidence="6">The sequence shown here is derived from an EMBL/GenBank/DDBJ whole genome shotgun (WGS) entry which is preliminary data.</text>
</comment>
<comment type="similarity">
    <text evidence="1">Belongs to the CCDC124 family.</text>
</comment>
<feature type="compositionally biased region" description="Low complexity" evidence="3">
    <location>
        <begin position="76"/>
        <end position="92"/>
    </location>
</feature>
<feature type="compositionally biased region" description="Gly residues" evidence="3">
    <location>
        <begin position="195"/>
        <end position="205"/>
    </location>
</feature>
<dbReference type="InterPro" id="IPR010422">
    <property type="entry name" value="Ccdc124/Oxs1"/>
</dbReference>
<keyword evidence="7" id="KW-1185">Reference proteome</keyword>
<evidence type="ECO:0000259" key="4">
    <source>
        <dbReference type="Pfam" id="PF06244"/>
    </source>
</evidence>
<feature type="compositionally biased region" description="Basic and acidic residues" evidence="3">
    <location>
        <begin position="155"/>
        <end position="166"/>
    </location>
</feature>
<evidence type="ECO:0000313" key="6">
    <source>
        <dbReference type="EMBL" id="KAJ8101521.1"/>
    </source>
</evidence>
<dbReference type="PANTHER" id="PTHR21680">
    <property type="entry name" value="COILED-COIL DOMAIN-CONTAINING PROTEIN 124"/>
    <property type="match status" value="1"/>
</dbReference>
<gene>
    <name evidence="6" type="ORF">POJ06DRAFT_251726</name>
</gene>
<feature type="domain" description="Coiled-coil" evidence="4">
    <location>
        <begin position="176"/>
        <end position="260"/>
    </location>
</feature>
<keyword evidence="2" id="KW-0175">Coiled coil</keyword>
<dbReference type="GO" id="GO:0005634">
    <property type="term" value="C:nucleus"/>
    <property type="evidence" value="ECO:0007669"/>
    <property type="project" value="TreeGrafter"/>
</dbReference>
<organism evidence="6 7">
    <name type="scientific">Lipomyces tetrasporus</name>
    <dbReference type="NCBI Taxonomy" id="54092"/>
    <lineage>
        <taxon>Eukaryota</taxon>
        <taxon>Fungi</taxon>
        <taxon>Dikarya</taxon>
        <taxon>Ascomycota</taxon>
        <taxon>Saccharomycotina</taxon>
        <taxon>Lipomycetes</taxon>
        <taxon>Lipomycetales</taxon>
        <taxon>Lipomycetaceae</taxon>
        <taxon>Lipomyces</taxon>
    </lineage>
</organism>